<dbReference type="InterPro" id="IPR015168">
    <property type="entry name" value="SsuA/THI5"/>
</dbReference>
<proteinExistence type="inferred from homology"/>
<dbReference type="Gene3D" id="3.40.190.10">
    <property type="entry name" value="Periplasmic binding protein-like II"/>
    <property type="match status" value="2"/>
</dbReference>
<reference evidence="5" key="1">
    <citation type="submission" date="2017-12" db="EMBL/GenBank/DDBJ databases">
        <title>FDA dAtabase for Regulatory Grade micrObial Sequences (FDA-ARGOS): Supporting development and validation of Infectious Disease Dx tests.</title>
        <authorList>
            <person name="Campos J."/>
            <person name="Goldberg B."/>
            <person name="Tallon L."/>
            <person name="Sadzewicz L."/>
            <person name="Sengamalay N."/>
            <person name="Ott S."/>
            <person name="Godinez A."/>
            <person name="Nagaraj S."/>
            <person name="Vyas G."/>
            <person name="Aluvathingal J."/>
            <person name="Nadendla S."/>
            <person name="Geyer C."/>
            <person name="Nandy P."/>
            <person name="Hobson J."/>
            <person name="Sichtig H."/>
        </authorList>
    </citation>
    <scope>NUCLEOTIDE SEQUENCE</scope>
    <source>
        <strain evidence="5">FDAARGOS_252</strain>
        <plasmid evidence="5">unnamed4</plasmid>
    </source>
</reference>
<evidence type="ECO:0000313" key="6">
    <source>
        <dbReference type="Proteomes" id="UP000191257"/>
    </source>
</evidence>
<dbReference type="PANTHER" id="PTHR30024:SF47">
    <property type="entry name" value="TAURINE-BINDING PERIPLASMIC PROTEIN"/>
    <property type="match status" value="1"/>
</dbReference>
<sequence>MQGREIRMTKDNLPIEAGFGRRALLKGAAAGALVAATGGHRVWAQAATTPTIPEATIRLGGFAVTNHGWTVLMSESGFLKDVGITMAGGAPKLLRETQVLPQVNQGELDIATMWFGMVTQALDKETAIRPILSYSYFQGNTILASPDSGFKSVDEFVEGGMAWDEAAAAAVQQMRGKRFAITASPSTYPWNDFALSLGGLSMKDTQTFPVEDPRAVQMAIGGRVDFAAPGGAVQVYQLQYQAGWKPIISTRQMVKYMPSGTGSAVNELLNYDLMICTDSFLEQNRETVYRWCGATYRTLEYIFADSQQQALAKYAPFISANTGSQMTPETIKYIFEQLDPFFRWKDQAGIWEDQNNTLYFKNIYTYQIGKFVAAGTIPDQPYDLDKIFASATIWREMKEMQAKTEAILAKLNASASEDRQRLAVQAKLHYDSFNFYDALRFAEAATA</sequence>
<evidence type="ECO:0000256" key="2">
    <source>
        <dbReference type="ARBA" id="ARBA00010742"/>
    </source>
</evidence>
<dbReference type="SUPFAM" id="SSF53850">
    <property type="entry name" value="Periplasmic binding protein-like II"/>
    <property type="match status" value="1"/>
</dbReference>
<evidence type="ECO:0000259" key="4">
    <source>
        <dbReference type="Pfam" id="PF09084"/>
    </source>
</evidence>
<protein>
    <submittedName>
        <fullName evidence="5">ABC transporter substrate-binding protein</fullName>
    </submittedName>
</protein>
<dbReference type="PROSITE" id="PS51318">
    <property type="entry name" value="TAT"/>
    <property type="match status" value="1"/>
</dbReference>
<accession>A0A1V0GY76</accession>
<evidence type="ECO:0000256" key="3">
    <source>
        <dbReference type="ARBA" id="ARBA00022729"/>
    </source>
</evidence>
<dbReference type="Proteomes" id="UP000191257">
    <property type="component" value="Plasmid unnamed4"/>
</dbReference>
<gene>
    <name evidence="5" type="ORF">A6J80_21000</name>
</gene>
<comment type="subcellular location">
    <subcellularLocation>
        <location evidence="1">Periplasm</location>
    </subcellularLocation>
</comment>
<keyword evidence="5" id="KW-0614">Plasmid</keyword>
<dbReference type="InterPro" id="IPR006311">
    <property type="entry name" value="TAT_signal"/>
</dbReference>
<keyword evidence="3" id="KW-0732">Signal</keyword>
<dbReference type="GO" id="GO:0042597">
    <property type="term" value="C:periplasmic space"/>
    <property type="evidence" value="ECO:0007669"/>
    <property type="project" value="UniProtKB-SubCell"/>
</dbReference>
<evidence type="ECO:0000313" key="5">
    <source>
        <dbReference type="EMBL" id="ARC38787.1"/>
    </source>
</evidence>
<dbReference type="KEGG" id="pye:A6J80_21000"/>
<evidence type="ECO:0000256" key="1">
    <source>
        <dbReference type="ARBA" id="ARBA00004418"/>
    </source>
</evidence>
<name>A0A1V0GY76_9RHOB</name>
<dbReference type="AlphaFoldDB" id="A0A1V0GY76"/>
<organism evidence="5 6">
    <name type="scientific">Paracoccus yeei</name>
    <dbReference type="NCBI Taxonomy" id="147645"/>
    <lineage>
        <taxon>Bacteria</taxon>
        <taxon>Pseudomonadati</taxon>
        <taxon>Pseudomonadota</taxon>
        <taxon>Alphaproteobacteria</taxon>
        <taxon>Rhodobacterales</taxon>
        <taxon>Paracoccaceae</taxon>
        <taxon>Paracoccus</taxon>
    </lineage>
</organism>
<dbReference type="Pfam" id="PF09084">
    <property type="entry name" value="NMT1"/>
    <property type="match status" value="1"/>
</dbReference>
<comment type="similarity">
    <text evidence="2">Belongs to the bacterial solute-binding protein SsuA/TauA family.</text>
</comment>
<feature type="domain" description="SsuA/THI5-like" evidence="4">
    <location>
        <begin position="161"/>
        <end position="307"/>
    </location>
</feature>
<dbReference type="PANTHER" id="PTHR30024">
    <property type="entry name" value="ALIPHATIC SULFONATES-BINDING PROTEIN-RELATED"/>
    <property type="match status" value="1"/>
</dbReference>
<dbReference type="EMBL" id="CP020444">
    <property type="protein sequence ID" value="ARC38787.1"/>
    <property type="molecule type" value="Genomic_DNA"/>
</dbReference>
<geneLocation type="plasmid" evidence="5 6">
    <name>unnamed4</name>
</geneLocation>
<keyword evidence="6" id="KW-1185">Reference proteome</keyword>